<dbReference type="EMBL" id="BGZK01000186">
    <property type="protein sequence ID" value="GBP26854.1"/>
    <property type="molecule type" value="Genomic_DNA"/>
</dbReference>
<reference evidence="1 2" key="1">
    <citation type="journal article" date="2019" name="Commun. Biol.">
        <title>The bagworm genome reveals a unique fibroin gene that provides high tensile strength.</title>
        <authorList>
            <person name="Kono N."/>
            <person name="Nakamura H."/>
            <person name="Ohtoshi R."/>
            <person name="Tomita M."/>
            <person name="Numata K."/>
            <person name="Arakawa K."/>
        </authorList>
    </citation>
    <scope>NUCLEOTIDE SEQUENCE [LARGE SCALE GENOMIC DNA]</scope>
</reference>
<comment type="caution">
    <text evidence="1">The sequence shown here is derived from an EMBL/GenBank/DDBJ whole genome shotgun (WGS) entry which is preliminary data.</text>
</comment>
<dbReference type="Proteomes" id="UP000299102">
    <property type="component" value="Unassembled WGS sequence"/>
</dbReference>
<gene>
    <name evidence="1" type="ORF">EVAR_16434_1</name>
</gene>
<dbReference type="AlphaFoldDB" id="A0A4C1ULW1"/>
<keyword evidence="2" id="KW-1185">Reference proteome</keyword>
<evidence type="ECO:0000313" key="2">
    <source>
        <dbReference type="Proteomes" id="UP000299102"/>
    </source>
</evidence>
<name>A0A4C1ULW1_EUMVA</name>
<protein>
    <submittedName>
        <fullName evidence="1">Uncharacterized protein</fullName>
    </submittedName>
</protein>
<accession>A0A4C1ULW1</accession>
<sequence>MHRLTPIASGCRNGVAQKLGNLFTTAQTSPIARRLEGPPFAREYQIDTHTRGAVYTRAKPRPAVHYHVHDTSDVVAVHRTVLGNDVMWAKRSFILGSSPMKSSHDGKIDGVQPRVSYRMPLGSSGPYDPTPTSEQLYDAIVCCRRNHVSVKFKHDSKL</sequence>
<organism evidence="1 2">
    <name type="scientific">Eumeta variegata</name>
    <name type="common">Bagworm moth</name>
    <name type="synonym">Eumeta japonica</name>
    <dbReference type="NCBI Taxonomy" id="151549"/>
    <lineage>
        <taxon>Eukaryota</taxon>
        <taxon>Metazoa</taxon>
        <taxon>Ecdysozoa</taxon>
        <taxon>Arthropoda</taxon>
        <taxon>Hexapoda</taxon>
        <taxon>Insecta</taxon>
        <taxon>Pterygota</taxon>
        <taxon>Neoptera</taxon>
        <taxon>Endopterygota</taxon>
        <taxon>Lepidoptera</taxon>
        <taxon>Glossata</taxon>
        <taxon>Ditrysia</taxon>
        <taxon>Tineoidea</taxon>
        <taxon>Psychidae</taxon>
        <taxon>Oiketicinae</taxon>
        <taxon>Eumeta</taxon>
    </lineage>
</organism>
<evidence type="ECO:0000313" key="1">
    <source>
        <dbReference type="EMBL" id="GBP26854.1"/>
    </source>
</evidence>
<proteinExistence type="predicted"/>